<keyword evidence="2" id="KW-1185">Reference proteome</keyword>
<sequence length="218" mass="24789">MSEDLLGPYSPLKDRWLLDVHHYFNWPAMCNVYGAEESYISVPCVCEANVPNTTHQYEQHAWAGYMKMGLLDKGYRLYIGEWSAGLQVARNCNNPTKLPNPKQAQVMWRAQKLSFLRNYLHYQGHAAQDKSSFFGDYYWSGRMGHNWNADPSVCCCHEDRGGEVLLKSRGSRVCFVRAGSMDPYGSLVAPHKSQCASTNLACITCSRFLVSRRCELKA</sequence>
<organism evidence="1 2">
    <name type="scientific">Symbiodinium pilosum</name>
    <name type="common">Dinoflagellate</name>
    <dbReference type="NCBI Taxonomy" id="2952"/>
    <lineage>
        <taxon>Eukaryota</taxon>
        <taxon>Sar</taxon>
        <taxon>Alveolata</taxon>
        <taxon>Dinophyceae</taxon>
        <taxon>Suessiales</taxon>
        <taxon>Symbiodiniaceae</taxon>
        <taxon>Symbiodinium</taxon>
    </lineage>
</organism>
<dbReference type="OrthoDB" id="1887033at2759"/>
<accession>A0A812MUM3</accession>
<proteinExistence type="predicted"/>
<dbReference type="Gene3D" id="3.20.20.80">
    <property type="entry name" value="Glycosidases"/>
    <property type="match status" value="1"/>
</dbReference>
<evidence type="ECO:0008006" key="3">
    <source>
        <dbReference type="Google" id="ProtNLM"/>
    </source>
</evidence>
<dbReference type="AlphaFoldDB" id="A0A812MUM3"/>
<comment type="caution">
    <text evidence="1">The sequence shown here is derived from an EMBL/GenBank/DDBJ whole genome shotgun (WGS) entry which is preliminary data.</text>
</comment>
<gene>
    <name evidence="1" type="ORF">SPIL2461_LOCUS5771</name>
</gene>
<dbReference type="EMBL" id="CAJNIZ010008374">
    <property type="protein sequence ID" value="CAE7266600.1"/>
    <property type="molecule type" value="Genomic_DNA"/>
</dbReference>
<protein>
    <recommendedName>
        <fullName evidence="3">Glycoside hydrolase family 5 domain-containing protein</fullName>
    </recommendedName>
</protein>
<reference evidence="1" key="1">
    <citation type="submission" date="2021-02" db="EMBL/GenBank/DDBJ databases">
        <authorList>
            <person name="Dougan E. K."/>
            <person name="Rhodes N."/>
            <person name="Thang M."/>
            <person name="Chan C."/>
        </authorList>
    </citation>
    <scope>NUCLEOTIDE SEQUENCE</scope>
</reference>
<evidence type="ECO:0000313" key="1">
    <source>
        <dbReference type="EMBL" id="CAE7266600.1"/>
    </source>
</evidence>
<name>A0A812MUM3_SYMPI</name>
<evidence type="ECO:0000313" key="2">
    <source>
        <dbReference type="Proteomes" id="UP000649617"/>
    </source>
</evidence>
<dbReference type="Proteomes" id="UP000649617">
    <property type="component" value="Unassembled WGS sequence"/>
</dbReference>